<reference evidence="2" key="2">
    <citation type="submission" date="2020-12" db="EMBL/GenBank/DDBJ databases">
        <authorList>
            <person name="Kanost M."/>
        </authorList>
    </citation>
    <scope>NUCLEOTIDE SEQUENCE</scope>
</reference>
<dbReference type="Proteomes" id="UP000791440">
    <property type="component" value="Unassembled WGS sequence"/>
</dbReference>
<comment type="caution">
    <text evidence="2">The sequence shown here is derived from an EMBL/GenBank/DDBJ whole genome shotgun (WGS) entry which is preliminary data.</text>
</comment>
<evidence type="ECO:0000313" key="2">
    <source>
        <dbReference type="EMBL" id="KAG6449439.1"/>
    </source>
</evidence>
<protein>
    <submittedName>
        <fullName evidence="2">Uncharacterized protein</fullName>
    </submittedName>
</protein>
<keyword evidence="3" id="KW-1185">Reference proteome</keyword>
<name>A0A921Z3A2_MANSE</name>
<proteinExistence type="predicted"/>
<dbReference type="EMBL" id="JH668374">
    <property type="protein sequence ID" value="KAG6449439.1"/>
    <property type="molecule type" value="Genomic_DNA"/>
</dbReference>
<evidence type="ECO:0000256" key="1">
    <source>
        <dbReference type="SAM" id="MobiDB-lite"/>
    </source>
</evidence>
<dbReference type="EMBL" id="JH668374">
    <property type="protein sequence ID" value="KAG6449438.1"/>
    <property type="molecule type" value="Genomic_DNA"/>
</dbReference>
<organism evidence="2 3">
    <name type="scientific">Manduca sexta</name>
    <name type="common">Tobacco hawkmoth</name>
    <name type="synonym">Tobacco hornworm</name>
    <dbReference type="NCBI Taxonomy" id="7130"/>
    <lineage>
        <taxon>Eukaryota</taxon>
        <taxon>Metazoa</taxon>
        <taxon>Ecdysozoa</taxon>
        <taxon>Arthropoda</taxon>
        <taxon>Hexapoda</taxon>
        <taxon>Insecta</taxon>
        <taxon>Pterygota</taxon>
        <taxon>Neoptera</taxon>
        <taxon>Endopterygota</taxon>
        <taxon>Lepidoptera</taxon>
        <taxon>Glossata</taxon>
        <taxon>Ditrysia</taxon>
        <taxon>Bombycoidea</taxon>
        <taxon>Sphingidae</taxon>
        <taxon>Sphinginae</taxon>
        <taxon>Sphingini</taxon>
        <taxon>Manduca</taxon>
    </lineage>
</organism>
<dbReference type="AlphaFoldDB" id="A0A921Z3A2"/>
<sequence>MDTTTSLKPKPLAELLPYLSGIVSKDAMQTLTARKQPRPTITQTCTAVKTMKPLTMAELMAGIPALRNQSPRRQTQASTSVKKKIWNSSVKVECKKISHTAEGKMKHNPVRKVLNFQPKPRNTLAPRMATANAETPKFPKPEYKAKKSVHILEKNKVRISGICNIPETPVLAPPVRHRMTMANKENLPNIPRQLKNIATPKLASPKIAPKKFATPKMPDTPLSNQSWQSSCDASFLQKEKEIRDIEDKIKNVSQEKTLERIAEVSPPASTPFREYRNVKEYFNNSSEMDTSAVNDNTIMCFDKTFQPEENNKREESVITSLCEMLNKAAVTIPENNNKELHDLLEVEKRTLANIKILDKIREQELKSLEYVRKLIIEKRKAQTISEVKREEKVESIIETKAPGDLKIEKTNSEENPVVGRTSVIKSCIKSPSYKIPKKNACLRKKVFYKSMPNVSNVVLSPNRDLNDKALSVYMNMKKHMNFLSTPVVKERKTAVPDTPSITSHNLQKQLDKLYDDD</sequence>
<reference evidence="2" key="1">
    <citation type="journal article" date="2016" name="Insect Biochem. Mol. Biol.">
        <title>Multifaceted biological insights from a draft genome sequence of the tobacco hornworm moth, Manduca sexta.</title>
        <authorList>
            <person name="Kanost M.R."/>
            <person name="Arrese E.L."/>
            <person name="Cao X."/>
            <person name="Chen Y.R."/>
            <person name="Chellapilla S."/>
            <person name="Goldsmith M.R."/>
            <person name="Grosse-Wilde E."/>
            <person name="Heckel D.G."/>
            <person name="Herndon N."/>
            <person name="Jiang H."/>
            <person name="Papanicolaou A."/>
            <person name="Qu J."/>
            <person name="Soulages J.L."/>
            <person name="Vogel H."/>
            <person name="Walters J."/>
            <person name="Waterhouse R.M."/>
            <person name="Ahn S.J."/>
            <person name="Almeida F.C."/>
            <person name="An C."/>
            <person name="Aqrawi P."/>
            <person name="Bretschneider A."/>
            <person name="Bryant W.B."/>
            <person name="Bucks S."/>
            <person name="Chao H."/>
            <person name="Chevignon G."/>
            <person name="Christen J.M."/>
            <person name="Clarke D.F."/>
            <person name="Dittmer N.T."/>
            <person name="Ferguson L.C.F."/>
            <person name="Garavelou S."/>
            <person name="Gordon K.H.J."/>
            <person name="Gunaratna R.T."/>
            <person name="Han Y."/>
            <person name="Hauser F."/>
            <person name="He Y."/>
            <person name="Heidel-Fischer H."/>
            <person name="Hirsh A."/>
            <person name="Hu Y."/>
            <person name="Jiang H."/>
            <person name="Kalra D."/>
            <person name="Klinner C."/>
            <person name="Konig C."/>
            <person name="Kovar C."/>
            <person name="Kroll A.R."/>
            <person name="Kuwar S.S."/>
            <person name="Lee S.L."/>
            <person name="Lehman R."/>
            <person name="Li K."/>
            <person name="Li Z."/>
            <person name="Liang H."/>
            <person name="Lovelace S."/>
            <person name="Lu Z."/>
            <person name="Mansfield J.H."/>
            <person name="McCulloch K.J."/>
            <person name="Mathew T."/>
            <person name="Morton B."/>
            <person name="Muzny D.M."/>
            <person name="Neunemann D."/>
            <person name="Ongeri F."/>
            <person name="Pauchet Y."/>
            <person name="Pu L.L."/>
            <person name="Pyrousis I."/>
            <person name="Rao X.J."/>
            <person name="Redding A."/>
            <person name="Roesel C."/>
            <person name="Sanchez-Gracia A."/>
            <person name="Schaack S."/>
            <person name="Shukla A."/>
            <person name="Tetreau G."/>
            <person name="Wang Y."/>
            <person name="Xiong G.H."/>
            <person name="Traut W."/>
            <person name="Walsh T.K."/>
            <person name="Worley K.C."/>
            <person name="Wu D."/>
            <person name="Wu W."/>
            <person name="Wu Y.Q."/>
            <person name="Zhang X."/>
            <person name="Zou Z."/>
            <person name="Zucker H."/>
            <person name="Briscoe A.D."/>
            <person name="Burmester T."/>
            <person name="Clem R.J."/>
            <person name="Feyereisen R."/>
            <person name="Grimmelikhuijzen C.J.P."/>
            <person name="Hamodrakas S.J."/>
            <person name="Hansson B.S."/>
            <person name="Huguet E."/>
            <person name="Jermiin L.S."/>
            <person name="Lan Q."/>
            <person name="Lehman H.K."/>
            <person name="Lorenzen M."/>
            <person name="Merzendorfer H."/>
            <person name="Michalopoulos I."/>
            <person name="Morton D.B."/>
            <person name="Muthukrishnan S."/>
            <person name="Oakeshott J.G."/>
            <person name="Palmer W."/>
            <person name="Park Y."/>
            <person name="Passarelli A.L."/>
            <person name="Rozas J."/>
            <person name="Schwartz L.M."/>
            <person name="Smith W."/>
            <person name="Southgate A."/>
            <person name="Vilcinskas A."/>
            <person name="Vogt R."/>
            <person name="Wang P."/>
            <person name="Werren J."/>
            <person name="Yu X.Q."/>
            <person name="Zhou J.J."/>
            <person name="Brown S.J."/>
            <person name="Scherer S.E."/>
            <person name="Richards S."/>
            <person name="Blissard G.W."/>
        </authorList>
    </citation>
    <scope>NUCLEOTIDE SEQUENCE</scope>
</reference>
<feature type="region of interest" description="Disordered" evidence="1">
    <location>
        <begin position="493"/>
        <end position="517"/>
    </location>
</feature>
<accession>A0A921Z3A2</accession>
<evidence type="ECO:0000313" key="3">
    <source>
        <dbReference type="Proteomes" id="UP000791440"/>
    </source>
</evidence>
<gene>
    <name evidence="2" type="ORF">O3G_MSEX006085</name>
</gene>